<accession>A0A8J7UWU2</accession>
<dbReference type="Proteomes" id="UP000673975">
    <property type="component" value="Unassembled WGS sequence"/>
</dbReference>
<evidence type="ECO:0000313" key="2">
    <source>
        <dbReference type="Proteomes" id="UP000673975"/>
    </source>
</evidence>
<sequence>MKLVDQDGKELTSKNNEQAQELEKQLAKLAQTVVEPIMNKIQLSNQQISQEQLMQITSMAHQMIFNRMIFNLIQKVGIKDMNELVSEDDMEELKTSFSNQFQFTKPQDQGQEPPQA</sequence>
<keyword evidence="2" id="KW-1185">Reference proteome</keyword>
<proteinExistence type="predicted"/>
<protein>
    <submittedName>
        <fullName evidence="1">Uncharacterized protein</fullName>
    </submittedName>
</protein>
<comment type="caution">
    <text evidence="1">The sequence shown here is derived from an EMBL/GenBank/DDBJ whole genome shotgun (WGS) entry which is preliminary data.</text>
</comment>
<dbReference type="EMBL" id="JAFIDN010000005">
    <property type="protein sequence ID" value="MBP3192609.1"/>
    <property type="molecule type" value="Genomic_DNA"/>
</dbReference>
<evidence type="ECO:0000313" key="1">
    <source>
        <dbReference type="EMBL" id="MBP3192609.1"/>
    </source>
</evidence>
<gene>
    <name evidence="1" type="ORF">NATSA_08030</name>
</gene>
<organism evidence="1 2">
    <name type="scientific">Natronogracilivirga saccharolytica</name>
    <dbReference type="NCBI Taxonomy" id="2812953"/>
    <lineage>
        <taxon>Bacteria</taxon>
        <taxon>Pseudomonadati</taxon>
        <taxon>Balneolota</taxon>
        <taxon>Balneolia</taxon>
        <taxon>Balneolales</taxon>
        <taxon>Cyclonatronaceae</taxon>
        <taxon>Natronogracilivirga</taxon>
    </lineage>
</organism>
<name>A0A8J7UWU2_9BACT</name>
<reference evidence="1" key="1">
    <citation type="submission" date="2021-02" db="EMBL/GenBank/DDBJ databases">
        <title>Natronogracilivirga saccharolytica gen. nov. sp. nov. a new anaerobic, haloalkiliphilic carbohydrate-fermenting bacterium from soda lake and proposing of Cyclonatronumiaceae fam. nov. in the phylum Balneolaeota.</title>
        <authorList>
            <person name="Zhilina T.N."/>
            <person name="Sorokin D.Y."/>
            <person name="Zavarzina D.G."/>
            <person name="Toshchakov S.V."/>
            <person name="Kublanov I.V."/>
        </authorList>
    </citation>
    <scope>NUCLEOTIDE SEQUENCE</scope>
    <source>
        <strain evidence="1">Z-1702</strain>
    </source>
</reference>
<dbReference type="RefSeq" id="WP_210511508.1">
    <property type="nucleotide sequence ID" value="NZ_JAFIDN010000005.1"/>
</dbReference>
<dbReference type="AlphaFoldDB" id="A0A8J7UWU2"/>